<accession>A0A0C2XJX9</accession>
<keyword evidence="10" id="KW-1185">Reference proteome</keyword>
<dbReference type="GO" id="GO:0031298">
    <property type="term" value="C:replication fork protection complex"/>
    <property type="evidence" value="ECO:0007669"/>
    <property type="project" value="TreeGrafter"/>
</dbReference>
<sequence length="336" mass="37500">MDVDAQPKNSEPLFLFDDDSDVEFVGADRGQEAQEASDHAMVEPTSEPELNASNKPSRKSRTFDLEAYQKESLARHQRELNKTRKSIVISDSGPTSSQPAQTPDTQQDSSAAKKARQKPVRLDEGLLLSSKGFQQLIKHTKDFKIKGKGHEVTDLNRLLQIYQFWTHQLHPKTQFRDTVSRIEKLCHSRRMLSALSVWRDEAHGKLDTDVQLSADDHNEDLEAQAHDQVPTPSANDPPSSPSSRAASHPPTSDVESEPSNAVDELPDDDMDALIQEYSKQPHEEIWDDDPSVLDEYFTSAAAPPVPVPSADVPMADATEGSTMAEEEEDWGEDMYI</sequence>
<dbReference type="HOGENOM" id="CLU_050882_0_0_1"/>
<organism evidence="9 10">
    <name type="scientific">Amanita muscaria (strain Koide BX008)</name>
    <dbReference type="NCBI Taxonomy" id="946122"/>
    <lineage>
        <taxon>Eukaryota</taxon>
        <taxon>Fungi</taxon>
        <taxon>Dikarya</taxon>
        <taxon>Basidiomycota</taxon>
        <taxon>Agaricomycotina</taxon>
        <taxon>Agaricomycetes</taxon>
        <taxon>Agaricomycetidae</taxon>
        <taxon>Agaricales</taxon>
        <taxon>Pluteineae</taxon>
        <taxon>Amanitaceae</taxon>
        <taxon>Amanita</taxon>
    </lineage>
</organism>
<feature type="region of interest" description="Disordered" evidence="7">
    <location>
        <begin position="226"/>
        <end position="286"/>
    </location>
</feature>
<dbReference type="PANTHER" id="PTHR13220:SF11">
    <property type="entry name" value="TIMELESS-INTERACTING PROTEIN"/>
    <property type="match status" value="1"/>
</dbReference>
<feature type="compositionally biased region" description="Polar residues" evidence="7">
    <location>
        <begin position="92"/>
        <end position="110"/>
    </location>
</feature>
<feature type="compositionally biased region" description="Low complexity" evidence="7">
    <location>
        <begin position="230"/>
        <end position="252"/>
    </location>
</feature>
<dbReference type="InterPro" id="IPR012923">
    <property type="entry name" value="Csm3"/>
</dbReference>
<keyword evidence="4 6" id="KW-0539">Nucleus</keyword>
<proteinExistence type="inferred from homology"/>
<dbReference type="EMBL" id="KN818225">
    <property type="protein sequence ID" value="KIL69796.1"/>
    <property type="molecule type" value="Genomic_DNA"/>
</dbReference>
<dbReference type="PANTHER" id="PTHR13220">
    <property type="entry name" value="TIMELESS INTERACTING-RELATED"/>
    <property type="match status" value="1"/>
</dbReference>
<evidence type="ECO:0000256" key="1">
    <source>
        <dbReference type="ARBA" id="ARBA00004123"/>
    </source>
</evidence>
<dbReference type="GO" id="GO:0006974">
    <property type="term" value="P:DNA damage response"/>
    <property type="evidence" value="ECO:0007669"/>
    <property type="project" value="UniProtKB-KW"/>
</dbReference>
<keyword evidence="5 6" id="KW-0131">Cell cycle</keyword>
<reference evidence="9 10" key="1">
    <citation type="submission" date="2014-04" db="EMBL/GenBank/DDBJ databases">
        <title>Evolutionary Origins and Diversification of the Mycorrhizal Mutualists.</title>
        <authorList>
            <consortium name="DOE Joint Genome Institute"/>
            <consortium name="Mycorrhizal Genomics Consortium"/>
            <person name="Kohler A."/>
            <person name="Kuo A."/>
            <person name="Nagy L.G."/>
            <person name="Floudas D."/>
            <person name="Copeland A."/>
            <person name="Barry K.W."/>
            <person name="Cichocki N."/>
            <person name="Veneault-Fourrey C."/>
            <person name="LaButti K."/>
            <person name="Lindquist E.A."/>
            <person name="Lipzen A."/>
            <person name="Lundell T."/>
            <person name="Morin E."/>
            <person name="Murat C."/>
            <person name="Riley R."/>
            <person name="Ohm R."/>
            <person name="Sun H."/>
            <person name="Tunlid A."/>
            <person name="Henrissat B."/>
            <person name="Grigoriev I.V."/>
            <person name="Hibbett D.S."/>
            <person name="Martin F."/>
        </authorList>
    </citation>
    <scope>NUCLEOTIDE SEQUENCE [LARGE SCALE GENOMIC DNA]</scope>
    <source>
        <strain evidence="9 10">Koide BX008</strain>
    </source>
</reference>
<evidence type="ECO:0000256" key="4">
    <source>
        <dbReference type="ARBA" id="ARBA00023242"/>
    </source>
</evidence>
<evidence type="ECO:0000256" key="3">
    <source>
        <dbReference type="ARBA" id="ARBA00022763"/>
    </source>
</evidence>
<feature type="compositionally biased region" description="Basic and acidic residues" evidence="7">
    <location>
        <begin position="61"/>
        <end position="82"/>
    </location>
</feature>
<dbReference type="Pfam" id="PF07962">
    <property type="entry name" value="Swi3"/>
    <property type="match status" value="1"/>
</dbReference>
<evidence type="ECO:0000313" key="9">
    <source>
        <dbReference type="EMBL" id="KIL69796.1"/>
    </source>
</evidence>
<feature type="domain" description="Chromosome segregation in meiosis protein 3" evidence="8">
    <location>
        <begin position="122"/>
        <end position="202"/>
    </location>
</feature>
<dbReference type="GO" id="GO:0031297">
    <property type="term" value="P:replication fork processing"/>
    <property type="evidence" value="ECO:0007669"/>
    <property type="project" value="UniProtKB-UniRule"/>
</dbReference>
<keyword evidence="3 6" id="KW-0227">DNA damage</keyword>
<name>A0A0C2XJX9_AMAMK</name>
<feature type="compositionally biased region" description="Basic and acidic residues" evidence="7">
    <location>
        <begin position="29"/>
        <end position="41"/>
    </location>
</feature>
<comment type="function">
    <text evidence="6">Plays an important role in the control of DNA replication and the maintenance of replication fork stability.</text>
</comment>
<dbReference type="InterPro" id="IPR040038">
    <property type="entry name" value="TIPIN/Csm3/Swi3"/>
</dbReference>
<evidence type="ECO:0000256" key="2">
    <source>
        <dbReference type="ARBA" id="ARBA00006075"/>
    </source>
</evidence>
<dbReference type="STRING" id="946122.A0A0C2XJX9"/>
<feature type="compositionally biased region" description="Acidic residues" evidence="7">
    <location>
        <begin position="324"/>
        <end position="336"/>
    </location>
</feature>
<dbReference type="Proteomes" id="UP000054549">
    <property type="component" value="Unassembled WGS sequence"/>
</dbReference>
<dbReference type="OrthoDB" id="437078at2759"/>
<evidence type="ECO:0000256" key="7">
    <source>
        <dbReference type="SAM" id="MobiDB-lite"/>
    </source>
</evidence>
<evidence type="ECO:0000256" key="5">
    <source>
        <dbReference type="ARBA" id="ARBA00023306"/>
    </source>
</evidence>
<dbReference type="GO" id="GO:0003677">
    <property type="term" value="F:DNA binding"/>
    <property type="evidence" value="ECO:0007669"/>
    <property type="project" value="TreeGrafter"/>
</dbReference>
<feature type="compositionally biased region" description="Low complexity" evidence="7">
    <location>
        <begin position="308"/>
        <end position="317"/>
    </location>
</feature>
<dbReference type="GO" id="GO:0043111">
    <property type="term" value="P:replication fork arrest"/>
    <property type="evidence" value="ECO:0007669"/>
    <property type="project" value="TreeGrafter"/>
</dbReference>
<feature type="region of interest" description="Disordered" evidence="7">
    <location>
        <begin position="1"/>
        <end position="119"/>
    </location>
</feature>
<comment type="similarity">
    <text evidence="2 6">Belongs to the CSM3 family.</text>
</comment>
<dbReference type="GO" id="GO:0000076">
    <property type="term" value="P:DNA replication checkpoint signaling"/>
    <property type="evidence" value="ECO:0007669"/>
    <property type="project" value="UniProtKB-UniRule"/>
</dbReference>
<feature type="region of interest" description="Disordered" evidence="7">
    <location>
        <begin position="300"/>
        <end position="336"/>
    </location>
</feature>
<gene>
    <name evidence="9" type="ORF">M378DRAFT_7600</name>
</gene>
<comment type="subcellular location">
    <subcellularLocation>
        <location evidence="1 6">Nucleus</location>
    </subcellularLocation>
</comment>
<protein>
    <recommendedName>
        <fullName evidence="6">Chromosome segregation in meiosis protein</fullName>
    </recommendedName>
</protein>
<dbReference type="AlphaFoldDB" id="A0A0C2XJX9"/>
<evidence type="ECO:0000259" key="8">
    <source>
        <dbReference type="Pfam" id="PF07962"/>
    </source>
</evidence>
<dbReference type="InParanoid" id="A0A0C2XJX9"/>
<evidence type="ECO:0000256" key="6">
    <source>
        <dbReference type="RuleBase" id="RU366049"/>
    </source>
</evidence>
<evidence type="ECO:0000313" key="10">
    <source>
        <dbReference type="Proteomes" id="UP000054549"/>
    </source>
</evidence>